<dbReference type="AlphaFoldDB" id="A0AAD2B219"/>
<sequence length="32" mass="3617">MPVTMQIALLVMEVAQILLEHTLRRVEAGLKL</sequence>
<comment type="caution">
    <text evidence="1">The sequence shown here is derived from an EMBL/GenBank/DDBJ whole genome shotgun (WGS) entry which is preliminary data.</text>
</comment>
<organism evidence="1 2">
    <name type="scientific">Ralstonia wenshanensis</name>
    <dbReference type="NCBI Taxonomy" id="2842456"/>
    <lineage>
        <taxon>Bacteria</taxon>
        <taxon>Pseudomonadati</taxon>
        <taxon>Pseudomonadota</taxon>
        <taxon>Betaproteobacteria</taxon>
        <taxon>Burkholderiales</taxon>
        <taxon>Burkholderiaceae</taxon>
        <taxon>Ralstonia</taxon>
    </lineage>
</organism>
<evidence type="ECO:0000313" key="2">
    <source>
        <dbReference type="Proteomes" id="UP001189915"/>
    </source>
</evidence>
<keyword evidence="2" id="KW-1185">Reference proteome</keyword>
<reference evidence="1 2" key="1">
    <citation type="submission" date="2023-07" db="EMBL/GenBank/DDBJ databases">
        <authorList>
            <person name="Peeters C."/>
        </authorList>
    </citation>
    <scope>NUCLEOTIDE SEQUENCE [LARGE SCALE GENOMIC DNA]</scope>
    <source>
        <strain evidence="1 2">LMG 18091</strain>
    </source>
</reference>
<evidence type="ECO:0000313" key="1">
    <source>
        <dbReference type="EMBL" id="CAJ0693336.1"/>
    </source>
</evidence>
<name>A0AAD2B219_9RALS</name>
<protein>
    <submittedName>
        <fullName evidence="1">Uncharacterized protein</fullName>
    </submittedName>
</protein>
<dbReference type="EMBL" id="CATWAF010000002">
    <property type="protein sequence ID" value="CAJ0693336.1"/>
    <property type="molecule type" value="Genomic_DNA"/>
</dbReference>
<gene>
    <name evidence="1" type="ORF">LMG18091_01765</name>
</gene>
<proteinExistence type="predicted"/>
<dbReference type="Proteomes" id="UP001189915">
    <property type="component" value="Unassembled WGS sequence"/>
</dbReference>
<accession>A0AAD2B219</accession>